<dbReference type="EMBL" id="CAJNVT010000052">
    <property type="protein sequence ID" value="CAF2743939.1"/>
    <property type="molecule type" value="Genomic_DNA"/>
</dbReference>
<organism evidence="1 2">
    <name type="scientific">Lepeophtheirus salmonis</name>
    <name type="common">Salmon louse</name>
    <name type="synonym">Caligus salmonis</name>
    <dbReference type="NCBI Taxonomy" id="72036"/>
    <lineage>
        <taxon>Eukaryota</taxon>
        <taxon>Metazoa</taxon>
        <taxon>Ecdysozoa</taxon>
        <taxon>Arthropoda</taxon>
        <taxon>Crustacea</taxon>
        <taxon>Multicrustacea</taxon>
        <taxon>Hexanauplia</taxon>
        <taxon>Copepoda</taxon>
        <taxon>Siphonostomatoida</taxon>
        <taxon>Caligidae</taxon>
        <taxon>Lepeophtheirus</taxon>
    </lineage>
</organism>
<dbReference type="AlphaFoldDB" id="A0A817FDY8"/>
<dbReference type="Proteomes" id="UP000675881">
    <property type="component" value="Unassembled WGS sequence"/>
</dbReference>
<protein>
    <submittedName>
        <fullName evidence="1">(salmon louse) hypothetical protein</fullName>
    </submittedName>
</protein>
<gene>
    <name evidence="1" type="ORF">LSAA_187</name>
</gene>
<reference evidence="1" key="1">
    <citation type="submission" date="2021-02" db="EMBL/GenBank/DDBJ databases">
        <authorList>
            <person name="Bekaert M."/>
        </authorList>
    </citation>
    <scope>NUCLEOTIDE SEQUENCE</scope>
    <source>
        <strain evidence="1">IoA-00</strain>
    </source>
</reference>
<evidence type="ECO:0000313" key="1">
    <source>
        <dbReference type="EMBL" id="CAF2743939.1"/>
    </source>
</evidence>
<accession>A0A817FDY8</accession>
<evidence type="ECO:0000313" key="2">
    <source>
        <dbReference type="Proteomes" id="UP000675881"/>
    </source>
</evidence>
<sequence length="122" mass="13314">MMEDLRCHQFRKTAATSKTTIKPQSLAPTKNAAMSLFANPSPAYHDRFMTAPDNILHLIGCNCNVSKISLCSTNVCSCSVSAFGNCIGVECENCDHEEVSSDKDSVGSDEEADRNIFDIFDV</sequence>
<proteinExistence type="predicted"/>
<comment type="caution">
    <text evidence="1">The sequence shown here is derived from an EMBL/GenBank/DDBJ whole genome shotgun (WGS) entry which is preliminary data.</text>
</comment>
<keyword evidence="2" id="KW-1185">Reference proteome</keyword>
<name>A0A817FDY8_LEPSM</name>